<accession>A0A919P3W3</accession>
<feature type="domain" description="Glycosyltransferase 2-like" evidence="1">
    <location>
        <begin position="10"/>
        <end position="140"/>
    </location>
</feature>
<dbReference type="InterPro" id="IPR001173">
    <property type="entry name" value="Glyco_trans_2-like"/>
</dbReference>
<evidence type="ECO:0000313" key="2">
    <source>
        <dbReference type="EMBL" id="GIG22872.1"/>
    </source>
</evidence>
<protein>
    <recommendedName>
        <fullName evidence="1">Glycosyltransferase 2-like domain-containing protein</fullName>
    </recommendedName>
</protein>
<dbReference type="PANTHER" id="PTHR43179:SF7">
    <property type="entry name" value="RHAMNOSYLTRANSFERASE WBBL"/>
    <property type="match status" value="1"/>
</dbReference>
<dbReference type="PANTHER" id="PTHR43179">
    <property type="entry name" value="RHAMNOSYLTRANSFERASE WBBL"/>
    <property type="match status" value="1"/>
</dbReference>
<dbReference type="InterPro" id="IPR029044">
    <property type="entry name" value="Nucleotide-diphossugar_trans"/>
</dbReference>
<dbReference type="AlphaFoldDB" id="A0A919P3W3"/>
<dbReference type="Gene3D" id="3.90.550.10">
    <property type="entry name" value="Spore Coat Polysaccharide Biosynthesis Protein SpsA, Chain A"/>
    <property type="match status" value="2"/>
</dbReference>
<dbReference type="Pfam" id="PF13641">
    <property type="entry name" value="Glyco_tranf_2_3"/>
    <property type="match status" value="1"/>
</dbReference>
<gene>
    <name evidence="2" type="ORF">Cch01nite_35960</name>
</gene>
<dbReference type="GO" id="GO:0016757">
    <property type="term" value="F:glycosyltransferase activity"/>
    <property type="evidence" value="ECO:0007669"/>
    <property type="project" value="UniProtKB-KW"/>
</dbReference>
<keyword evidence="3" id="KW-1185">Reference proteome</keyword>
<evidence type="ECO:0000313" key="3">
    <source>
        <dbReference type="Proteomes" id="UP000632740"/>
    </source>
</evidence>
<dbReference type="RefSeq" id="WP_239070979.1">
    <property type="nucleotide sequence ID" value="NZ_BONK01000014.1"/>
</dbReference>
<dbReference type="Proteomes" id="UP000632740">
    <property type="component" value="Unassembled WGS sequence"/>
</dbReference>
<dbReference type="EMBL" id="BONK01000014">
    <property type="protein sequence ID" value="GIG22872.1"/>
    <property type="molecule type" value="Genomic_DNA"/>
</dbReference>
<dbReference type="CDD" id="cd04184">
    <property type="entry name" value="GT2_RfbC_Mx_like"/>
    <property type="match status" value="1"/>
</dbReference>
<dbReference type="Pfam" id="PF00535">
    <property type="entry name" value="Glycos_transf_2"/>
    <property type="match status" value="1"/>
</dbReference>
<organism evidence="2 3">
    <name type="scientific">Cellulomonas chitinilytica</name>
    <dbReference type="NCBI Taxonomy" id="398759"/>
    <lineage>
        <taxon>Bacteria</taxon>
        <taxon>Bacillati</taxon>
        <taxon>Actinomycetota</taxon>
        <taxon>Actinomycetes</taxon>
        <taxon>Micrococcales</taxon>
        <taxon>Cellulomonadaceae</taxon>
        <taxon>Cellulomonas</taxon>
    </lineage>
</organism>
<evidence type="ECO:0000259" key="1">
    <source>
        <dbReference type="Pfam" id="PF00535"/>
    </source>
</evidence>
<reference evidence="2" key="1">
    <citation type="submission" date="2021-01" db="EMBL/GenBank/DDBJ databases">
        <title>Whole genome shotgun sequence of Cellulomonas chitinilytica NBRC 110799.</title>
        <authorList>
            <person name="Komaki H."/>
            <person name="Tamura T."/>
        </authorList>
    </citation>
    <scope>NUCLEOTIDE SEQUENCE</scope>
    <source>
        <strain evidence="2">NBRC 110799</strain>
    </source>
</reference>
<dbReference type="SUPFAM" id="SSF53448">
    <property type="entry name" value="Nucleotide-diphospho-sugar transferases"/>
    <property type="match status" value="2"/>
</dbReference>
<proteinExistence type="predicted"/>
<comment type="caution">
    <text evidence="2">The sequence shown here is derived from an EMBL/GenBank/DDBJ whole genome shotgun (WGS) entry which is preliminary data.</text>
</comment>
<sequence>MTAGADPTISFVTPVYDPPLDALEACLDSVLAQRGLSWEHILVDDRSTDPRVRELLRRRSAADPRVRVVEREVNGGIVAASQDAVEAARGEFVAFLDHDDRLAPTALTVLADVLVDPEVDYVYTDEDKVDDEGRHFDAFRKPAWSPERLRHQMYVGHLSVMRTSLVREVGGVRPGFDGSQDHDLALRVTERARTIVHVPQVLYHWRTVSGSTAADPNAKPYAWEAGRRAVAEHLVRTGIDAEAELGPVPGTYWVHRATPDVLISVVIPTRGGSGIIWGARQHYVLEAVDSIIATTEARFEVVVVYDSVTDPHVLDELRARLGDRLVLVEFEEQFNFSQKCNVGVAAARGDVVVLMNDDVYLSAPRSLDQLAATALEPGVGGVGCRLLFEDGRLQHGGHVYEHGDWHHVLLAAGPDEHGPFAGLHVGREASGVTAALLAVRRDVYLEVGGMAERLPVNFNDVDFSYKLWHEGHRVLWLPEVTAYHFESQTRVPKVFAWEISLVRQRWGIPGRDSYFPEGSHF</sequence>
<name>A0A919P3W3_9CELL</name>